<sequence>MLEHYLYDLDNDIGESKNVSEHNVELTLAMKVELEEFLNKLARVTLAGIAVFFIVFTASLLPAVLVTPTVRYEEVSSFHSLLISNSSANFYSATFIRTSLLSLAFADYNRAQGISDVVKTRNTTAVTNASEIPPRHRVTHPKSRGFILATEYQQQLLGGFKGFYHLSKIASALNLSIVEPFVSRTSLTGVPSLKEGLDQCFKLSHFYDLYGLRDAFLQCSDVKLETFENFFTKSSHRIVMVDFLKSLDFYRKVFPPNGMNMKTIELKSDTKGTLVSLALLNQYAAHMFQKRCKKIRCSKTKYLFKKSRVILIDARPLHPLSWELVRTTLESVINEEVNKYGSVTLVLPSWRDIQPPGMISSFFYSMPDFPWDNCQDVVLIPHSKTVMAAADKFVADKMKPHPVVGVHIRAERLLIDYKGDVTHFMGCLKQLKNLLGNGTIPSVRKENVHLIHDLGTYGSQSCTDYCKLGYDRALWEISKLGYKVMNFKPWDQSHTLQNTLAAFVDREYLTRVDVLVTIGRGEFQQNIVERFLNRSEVKRDKLYRICNNGHPIPTYYPHC</sequence>
<protein>
    <submittedName>
        <fullName evidence="2">Uncharacterized protein</fullName>
    </submittedName>
</protein>
<organism evidence="2 3">
    <name type="scientific">Geodia barretti</name>
    <name type="common">Barrett's horny sponge</name>
    <dbReference type="NCBI Taxonomy" id="519541"/>
    <lineage>
        <taxon>Eukaryota</taxon>
        <taxon>Metazoa</taxon>
        <taxon>Porifera</taxon>
        <taxon>Demospongiae</taxon>
        <taxon>Heteroscleromorpha</taxon>
        <taxon>Tetractinellida</taxon>
        <taxon>Astrophorina</taxon>
        <taxon>Geodiidae</taxon>
        <taxon>Geodia</taxon>
    </lineage>
</organism>
<evidence type="ECO:0000256" key="1">
    <source>
        <dbReference type="SAM" id="Phobius"/>
    </source>
</evidence>
<dbReference type="AlphaFoldDB" id="A0AA35TTA7"/>
<keyword evidence="3" id="KW-1185">Reference proteome</keyword>
<name>A0AA35TTA7_GEOBA</name>
<dbReference type="EMBL" id="CASHTH010004102">
    <property type="protein sequence ID" value="CAI8053552.1"/>
    <property type="molecule type" value="Genomic_DNA"/>
</dbReference>
<evidence type="ECO:0000313" key="3">
    <source>
        <dbReference type="Proteomes" id="UP001174909"/>
    </source>
</evidence>
<proteinExistence type="predicted"/>
<reference evidence="2" key="1">
    <citation type="submission" date="2023-03" db="EMBL/GenBank/DDBJ databases">
        <authorList>
            <person name="Steffen K."/>
            <person name="Cardenas P."/>
        </authorList>
    </citation>
    <scope>NUCLEOTIDE SEQUENCE</scope>
</reference>
<feature type="transmembrane region" description="Helical" evidence="1">
    <location>
        <begin position="44"/>
        <end position="65"/>
    </location>
</feature>
<dbReference type="Proteomes" id="UP001174909">
    <property type="component" value="Unassembled WGS sequence"/>
</dbReference>
<keyword evidence="1" id="KW-0472">Membrane</keyword>
<gene>
    <name evidence="2" type="ORF">GBAR_LOCUS29284</name>
</gene>
<keyword evidence="1" id="KW-0812">Transmembrane</keyword>
<comment type="caution">
    <text evidence="2">The sequence shown here is derived from an EMBL/GenBank/DDBJ whole genome shotgun (WGS) entry which is preliminary data.</text>
</comment>
<keyword evidence="1" id="KW-1133">Transmembrane helix</keyword>
<evidence type="ECO:0000313" key="2">
    <source>
        <dbReference type="EMBL" id="CAI8053552.1"/>
    </source>
</evidence>
<accession>A0AA35TTA7</accession>